<evidence type="ECO:0000256" key="2">
    <source>
        <dbReference type="ARBA" id="ARBA00023145"/>
    </source>
</evidence>
<feature type="domain" description="Saposin B-type" evidence="6">
    <location>
        <begin position="152"/>
        <end position="231"/>
    </location>
</feature>
<protein>
    <recommendedName>
        <fullName evidence="6">Saposin B-type domain-containing protein</fullName>
    </recommendedName>
</protein>
<dbReference type="InterPro" id="IPR008138">
    <property type="entry name" value="SapB_2"/>
</dbReference>
<feature type="domain" description="Saposin B-type" evidence="6">
    <location>
        <begin position="235"/>
        <end position="315"/>
    </location>
</feature>
<dbReference type="PANTHER" id="PTHR11480:SF3">
    <property type="entry name" value="BCDNA.GH08312"/>
    <property type="match status" value="1"/>
</dbReference>
<keyword evidence="3" id="KW-1015">Disulfide bond</keyword>
<dbReference type="InterPro" id="IPR007856">
    <property type="entry name" value="SapB_1"/>
</dbReference>
<dbReference type="Pfam" id="PF05184">
    <property type="entry name" value="SapB_1"/>
    <property type="match status" value="1"/>
</dbReference>
<evidence type="ECO:0000256" key="5">
    <source>
        <dbReference type="SAM" id="SignalP"/>
    </source>
</evidence>
<evidence type="ECO:0000259" key="6">
    <source>
        <dbReference type="PROSITE" id="PS50015"/>
    </source>
</evidence>
<keyword evidence="1" id="KW-0378">Hydrolase</keyword>
<keyword evidence="1" id="KW-0645">Protease</keyword>
<reference evidence="7" key="1">
    <citation type="submission" date="2024-02" db="EMBL/GenBank/DDBJ databases">
        <authorList>
            <consortium name="ELIXIR-Norway"/>
            <consortium name="Elixir Norway"/>
        </authorList>
    </citation>
    <scope>NUCLEOTIDE SEQUENCE</scope>
</reference>
<dbReference type="PANTHER" id="PTHR11480">
    <property type="entry name" value="SAPOSIN-RELATED"/>
    <property type="match status" value="1"/>
</dbReference>
<accession>A0ABP0V308</accession>
<proteinExistence type="predicted"/>
<feature type="signal peptide" evidence="5">
    <location>
        <begin position="1"/>
        <end position="34"/>
    </location>
</feature>
<feature type="domain" description="Saposin B-type" evidence="6">
    <location>
        <begin position="63"/>
        <end position="145"/>
    </location>
</feature>
<dbReference type="SUPFAM" id="SSF47862">
    <property type="entry name" value="Saposin"/>
    <property type="match status" value="3"/>
</dbReference>
<keyword evidence="4" id="KW-0325">Glycoprotein</keyword>
<evidence type="ECO:0000313" key="8">
    <source>
        <dbReference type="Proteomes" id="UP001497512"/>
    </source>
</evidence>
<feature type="chain" id="PRO_5045947485" description="Saposin B-type domain-containing protein" evidence="5">
    <location>
        <begin position="35"/>
        <end position="355"/>
    </location>
</feature>
<dbReference type="InterPro" id="IPR008139">
    <property type="entry name" value="SaposinB_dom"/>
</dbReference>
<evidence type="ECO:0000313" key="7">
    <source>
        <dbReference type="EMBL" id="CAK9235601.1"/>
    </source>
</evidence>
<keyword evidence="1" id="KW-0064">Aspartyl protease</keyword>
<evidence type="ECO:0000256" key="1">
    <source>
        <dbReference type="ARBA" id="ARBA00022750"/>
    </source>
</evidence>
<dbReference type="InterPro" id="IPR051428">
    <property type="entry name" value="Sphingo_Act-Surfact_Prot"/>
</dbReference>
<name>A0ABP0V308_9BRYO</name>
<evidence type="ECO:0000256" key="3">
    <source>
        <dbReference type="ARBA" id="ARBA00023157"/>
    </source>
</evidence>
<organism evidence="7 8">
    <name type="scientific">Sphagnum troendelagicum</name>
    <dbReference type="NCBI Taxonomy" id="128251"/>
    <lineage>
        <taxon>Eukaryota</taxon>
        <taxon>Viridiplantae</taxon>
        <taxon>Streptophyta</taxon>
        <taxon>Embryophyta</taxon>
        <taxon>Bryophyta</taxon>
        <taxon>Sphagnophytina</taxon>
        <taxon>Sphagnopsida</taxon>
        <taxon>Sphagnales</taxon>
        <taxon>Sphagnaceae</taxon>
        <taxon>Sphagnum</taxon>
    </lineage>
</organism>
<keyword evidence="2" id="KW-0865">Zymogen</keyword>
<dbReference type="Gene3D" id="1.10.225.10">
    <property type="entry name" value="Saposin-like"/>
    <property type="match status" value="3"/>
</dbReference>
<evidence type="ECO:0000256" key="4">
    <source>
        <dbReference type="ARBA" id="ARBA00023180"/>
    </source>
</evidence>
<dbReference type="SMART" id="SM00741">
    <property type="entry name" value="SapB"/>
    <property type="match status" value="3"/>
</dbReference>
<dbReference type="PROSITE" id="PS50015">
    <property type="entry name" value="SAP_B"/>
    <property type="match status" value="3"/>
</dbReference>
<keyword evidence="5" id="KW-0732">Signal</keyword>
<dbReference type="InterPro" id="IPR011001">
    <property type="entry name" value="Saposin-like"/>
</dbReference>
<keyword evidence="8" id="KW-1185">Reference proteome</keyword>
<dbReference type="EMBL" id="OZ019900">
    <property type="protein sequence ID" value="CAK9235601.1"/>
    <property type="molecule type" value="Genomic_DNA"/>
</dbReference>
<dbReference type="Pfam" id="PF03489">
    <property type="entry name" value="SapB_2"/>
    <property type="match status" value="3"/>
</dbReference>
<sequence>MGLRNEQQQQRVWRPIGLLLFLSFLLLLFVSVQGFEVKPAGIVSSLRRSKGNGFGFATEHRVKNYVCDTCMRISQKAELLLGNPDTVKETIRVIEEHYCSILQPGLKTKCEKFIEAYVPEIFLELETELEPDNLCFQSGLCTATAVEAALANKRACKVCQHFAQDALTFLEKNKTREEIIIALHLACSHLQDLSKQCDLLVDLYTPQMIQELDNLTPQEFCELTKLCKLPQLSWKRNDCATCQFVVLEVKLKLQDPKLQERVLDVLLKGCDRVINHVEECKGIVEQYGPFVLENLDEMLDSKAVCCKIGVCQAPCPRIPWAKLSKQSKPIIELPEAKSSEQSKPVIELPLAHLVA</sequence>
<dbReference type="Proteomes" id="UP001497512">
    <property type="component" value="Chromosome 8"/>
</dbReference>
<gene>
    <name evidence="7" type="ORF">CSSPTR1EN2_LOCUS22798</name>
</gene>